<name>A0ABQ8U3K2_9EUKA</name>
<dbReference type="Proteomes" id="UP001141327">
    <property type="component" value="Unassembled WGS sequence"/>
</dbReference>
<evidence type="ECO:0000313" key="1">
    <source>
        <dbReference type="EMBL" id="KAJ4452916.1"/>
    </source>
</evidence>
<accession>A0ABQ8U3K2</accession>
<evidence type="ECO:0000313" key="2">
    <source>
        <dbReference type="Proteomes" id="UP001141327"/>
    </source>
</evidence>
<dbReference type="EMBL" id="JAPMOS010000352">
    <property type="protein sequence ID" value="KAJ4452916.1"/>
    <property type="molecule type" value="Genomic_DNA"/>
</dbReference>
<comment type="caution">
    <text evidence="1">The sequence shown here is derived from an EMBL/GenBank/DDBJ whole genome shotgun (WGS) entry which is preliminary data.</text>
</comment>
<keyword evidence="2" id="KW-1185">Reference proteome</keyword>
<gene>
    <name evidence="1" type="ORF">PAPYR_12761</name>
</gene>
<proteinExistence type="predicted"/>
<sequence>MPLEVVPDGGFSPEVVPDGGVFLLRLSPRRVSPLEVVPIGFSSPLGEVCRHILARLSSTLSGHPRVTIPGIPPT</sequence>
<organism evidence="1 2">
    <name type="scientific">Paratrimastix pyriformis</name>
    <dbReference type="NCBI Taxonomy" id="342808"/>
    <lineage>
        <taxon>Eukaryota</taxon>
        <taxon>Metamonada</taxon>
        <taxon>Preaxostyla</taxon>
        <taxon>Paratrimastigidae</taxon>
        <taxon>Paratrimastix</taxon>
    </lineage>
</organism>
<reference evidence="1" key="1">
    <citation type="journal article" date="2022" name="bioRxiv">
        <title>Genomics of Preaxostyla Flagellates Illuminates Evolutionary Transitions and the Path Towards Mitochondrial Loss.</title>
        <authorList>
            <person name="Novak L.V.F."/>
            <person name="Treitli S.C."/>
            <person name="Pyrih J."/>
            <person name="Halakuc P."/>
            <person name="Pipaliya S.V."/>
            <person name="Vacek V."/>
            <person name="Brzon O."/>
            <person name="Soukal P."/>
            <person name="Eme L."/>
            <person name="Dacks J.B."/>
            <person name="Karnkowska A."/>
            <person name="Elias M."/>
            <person name="Hampl V."/>
        </authorList>
    </citation>
    <scope>NUCLEOTIDE SEQUENCE</scope>
    <source>
        <strain evidence="1">RCP-MX</strain>
    </source>
</reference>
<protein>
    <submittedName>
        <fullName evidence="1">Uncharacterized protein</fullName>
    </submittedName>
</protein>